<dbReference type="PANTHER" id="PTHR11614">
    <property type="entry name" value="PHOSPHOLIPASE-RELATED"/>
    <property type="match status" value="1"/>
</dbReference>
<dbReference type="InterPro" id="IPR029058">
    <property type="entry name" value="AB_hydrolase_fold"/>
</dbReference>
<keyword evidence="2" id="KW-0378">Hydrolase</keyword>
<comment type="caution">
    <text evidence="2">The sequence shown here is derived from an EMBL/GenBank/DDBJ whole genome shotgun (WGS) entry which is preliminary data.</text>
</comment>
<dbReference type="SUPFAM" id="SSF53474">
    <property type="entry name" value="alpha/beta-Hydrolases"/>
    <property type="match status" value="1"/>
</dbReference>
<dbReference type="Proteomes" id="UP001595887">
    <property type="component" value="Unassembled WGS sequence"/>
</dbReference>
<dbReference type="GO" id="GO:0016787">
    <property type="term" value="F:hydrolase activity"/>
    <property type="evidence" value="ECO:0007669"/>
    <property type="project" value="UniProtKB-KW"/>
</dbReference>
<dbReference type="InterPro" id="IPR022742">
    <property type="entry name" value="Hydrolase_4"/>
</dbReference>
<dbReference type="RefSeq" id="WP_381421874.1">
    <property type="nucleotide sequence ID" value="NZ_JBHSDH010000013.1"/>
</dbReference>
<dbReference type="Pfam" id="PF12146">
    <property type="entry name" value="Hydrolase_4"/>
    <property type="match status" value="1"/>
</dbReference>
<dbReference type="Gene3D" id="3.40.50.1820">
    <property type="entry name" value="alpha/beta hydrolase"/>
    <property type="match status" value="1"/>
</dbReference>
<protein>
    <submittedName>
        <fullName evidence="2">Alpha/beta fold hydrolase</fullName>
    </submittedName>
</protein>
<accession>A0ABV8REE8</accession>
<proteinExistence type="predicted"/>
<evidence type="ECO:0000259" key="1">
    <source>
        <dbReference type="Pfam" id="PF12146"/>
    </source>
</evidence>
<name>A0ABV8REE8_9SPHN</name>
<dbReference type="InterPro" id="IPR051044">
    <property type="entry name" value="MAG_DAG_Lipase"/>
</dbReference>
<gene>
    <name evidence="2" type="ORF">ACFOWX_04880</name>
</gene>
<organism evidence="2 3">
    <name type="scientific">Sphingorhabdus arenilitoris</name>
    <dbReference type="NCBI Taxonomy" id="1490041"/>
    <lineage>
        <taxon>Bacteria</taxon>
        <taxon>Pseudomonadati</taxon>
        <taxon>Pseudomonadota</taxon>
        <taxon>Alphaproteobacteria</taxon>
        <taxon>Sphingomonadales</taxon>
        <taxon>Sphingomonadaceae</taxon>
        <taxon>Sphingorhabdus</taxon>
    </lineage>
</organism>
<keyword evidence="3" id="KW-1185">Reference proteome</keyword>
<sequence>MAKALEIIDRRSIPSTATESSWKAEDGWEIRRIDWAGRGGAKQARGSILFLPGRGDHYEKYLETLDYYAAAGWNVTSTDWRGQGLSGRYLDDPHVGHIDDFSTWIADIRYFYSKWEAEQPGPHVVIAHSMGGHLAMRTAAEGAIHPDALILSAPMLCIHTAGLPLSVNHAFARFMVWLGRGERPAWKVSEKPLSAMSLRAKILTHDPDRYADELAWWEKRPGVKLGPASWHWIERAIASIRSLEGAGKLENMKIPTLLMATTADQLVSTRRIIADEKRLPHSEILLFGKEAAHELLREVDEVRDKCLDAMNRFMDEHAPKK</sequence>
<evidence type="ECO:0000313" key="3">
    <source>
        <dbReference type="Proteomes" id="UP001595887"/>
    </source>
</evidence>
<feature type="domain" description="Serine aminopeptidase S33" evidence="1">
    <location>
        <begin position="43"/>
        <end position="300"/>
    </location>
</feature>
<reference evidence="3" key="1">
    <citation type="journal article" date="2019" name="Int. J. Syst. Evol. Microbiol.">
        <title>The Global Catalogue of Microorganisms (GCM) 10K type strain sequencing project: providing services to taxonomists for standard genome sequencing and annotation.</title>
        <authorList>
            <consortium name="The Broad Institute Genomics Platform"/>
            <consortium name="The Broad Institute Genome Sequencing Center for Infectious Disease"/>
            <person name="Wu L."/>
            <person name="Ma J."/>
        </authorList>
    </citation>
    <scope>NUCLEOTIDE SEQUENCE [LARGE SCALE GENOMIC DNA]</scope>
    <source>
        <strain evidence="3">CECT 8531</strain>
    </source>
</reference>
<dbReference type="EMBL" id="JBHSDH010000013">
    <property type="protein sequence ID" value="MFC4291748.1"/>
    <property type="molecule type" value="Genomic_DNA"/>
</dbReference>
<evidence type="ECO:0000313" key="2">
    <source>
        <dbReference type="EMBL" id="MFC4291748.1"/>
    </source>
</evidence>